<evidence type="ECO:0000313" key="2">
    <source>
        <dbReference type="EMBL" id="EFG77310.1"/>
    </source>
</evidence>
<dbReference type="eggNOG" id="COG1403">
    <property type="taxonomic scope" value="Bacteria"/>
</dbReference>
<comment type="caution">
    <text evidence="2">The sequence shown here is derived from an EMBL/GenBank/DDBJ whole genome shotgun (WGS) entry which is preliminary data.</text>
</comment>
<keyword evidence="3" id="KW-1185">Reference proteome</keyword>
<dbReference type="InterPro" id="IPR003615">
    <property type="entry name" value="HNH_nuc"/>
</dbReference>
<dbReference type="GO" id="GO:0004519">
    <property type="term" value="F:endonuclease activity"/>
    <property type="evidence" value="ECO:0007669"/>
    <property type="project" value="UniProtKB-KW"/>
</dbReference>
<keyword evidence="2" id="KW-0540">Nuclease</keyword>
<organism evidence="2 3">
    <name type="scientific">Mycobacterium parascrofulaceum ATCC BAA-614</name>
    <dbReference type="NCBI Taxonomy" id="525368"/>
    <lineage>
        <taxon>Bacteria</taxon>
        <taxon>Bacillati</taxon>
        <taxon>Actinomycetota</taxon>
        <taxon>Actinomycetes</taxon>
        <taxon>Mycobacteriales</taxon>
        <taxon>Mycobacteriaceae</taxon>
        <taxon>Mycobacterium</taxon>
        <taxon>Mycobacterium simiae complex</taxon>
    </lineage>
</organism>
<accession>D5P9E4</accession>
<gene>
    <name evidence="2" type="ORF">HMPREF0591_2702</name>
</gene>
<dbReference type="EMBL" id="ADNV01000221">
    <property type="protein sequence ID" value="EFG77310.1"/>
    <property type="molecule type" value="Genomic_DNA"/>
</dbReference>
<dbReference type="HOGENOM" id="CLU_021786_3_2_11"/>
<dbReference type="AlphaFoldDB" id="D5P9E4"/>
<dbReference type="CDD" id="cd00085">
    <property type="entry name" value="HNHc"/>
    <property type="match status" value="1"/>
</dbReference>
<feature type="domain" description="HNH nuclease" evidence="1">
    <location>
        <begin position="368"/>
        <end position="419"/>
    </location>
</feature>
<dbReference type="Pfam" id="PF02720">
    <property type="entry name" value="DUF222"/>
    <property type="match status" value="1"/>
</dbReference>
<keyword evidence="2" id="KW-0255">Endonuclease</keyword>
<dbReference type="Proteomes" id="UP000003653">
    <property type="component" value="Unassembled WGS sequence"/>
</dbReference>
<reference evidence="2 3" key="1">
    <citation type="submission" date="2010-04" db="EMBL/GenBank/DDBJ databases">
        <authorList>
            <person name="Muzny D."/>
            <person name="Qin X."/>
            <person name="Deng J."/>
            <person name="Jiang H."/>
            <person name="Liu Y."/>
            <person name="Qu J."/>
            <person name="Song X.-Z."/>
            <person name="Zhang L."/>
            <person name="Thornton R."/>
            <person name="Coyle M."/>
            <person name="Francisco L."/>
            <person name="Jackson L."/>
            <person name="Javaid M."/>
            <person name="Korchina V."/>
            <person name="Kovar C."/>
            <person name="Mata R."/>
            <person name="Mathew T."/>
            <person name="Ngo R."/>
            <person name="Nguyen L."/>
            <person name="Nguyen N."/>
            <person name="Okwuonu G."/>
            <person name="Ongeri F."/>
            <person name="Pham C."/>
            <person name="Simmons D."/>
            <person name="Wilczek-Boney K."/>
            <person name="Hale W."/>
            <person name="Jakkamsetti A."/>
            <person name="Pham P."/>
            <person name="Ruth R."/>
            <person name="San Lucas F."/>
            <person name="Warren J."/>
            <person name="Zhang J."/>
            <person name="Zhao Z."/>
            <person name="Zhou C."/>
            <person name="Zhu D."/>
            <person name="Lee S."/>
            <person name="Bess C."/>
            <person name="Blankenburg K."/>
            <person name="Forbes L."/>
            <person name="Fu Q."/>
            <person name="Gubbala S."/>
            <person name="Hirani K."/>
            <person name="Jayaseelan J.C."/>
            <person name="Lara F."/>
            <person name="Munidasa M."/>
            <person name="Palculict T."/>
            <person name="Patil S."/>
            <person name="Pu L.-L."/>
            <person name="Saada N."/>
            <person name="Tang L."/>
            <person name="Weissenberger G."/>
            <person name="Zhu Y."/>
            <person name="Hemphill L."/>
            <person name="Shang Y."/>
            <person name="Youmans B."/>
            <person name="Ayvaz T."/>
            <person name="Ross M."/>
            <person name="Santibanez J."/>
            <person name="Aqrawi P."/>
            <person name="Gross S."/>
            <person name="Joshi V."/>
            <person name="Fowler G."/>
            <person name="Nazareth L."/>
            <person name="Reid J."/>
            <person name="Worley K."/>
            <person name="Petrosino J."/>
            <person name="Highlander S."/>
            <person name="Gibbs R."/>
        </authorList>
    </citation>
    <scope>NUCLEOTIDE SEQUENCE [LARGE SCALE GENOMIC DNA]</scope>
    <source>
        <strain evidence="2 3">ATCC BAA-614</strain>
    </source>
</reference>
<sequence length="519" mass="55904">MTGTNIESMFECSVPTVEELARADDTDVAAAIATCARVEAVAAAHRLAAIAELVHRRADGPTISAHWSCDNWDVMAAEVAAAQNISHAMASGQMYLAAALRNRLPQVAALFAEGTISARLAATIVWHTDLVKDAETLQLIDATLAEDAKRFGPMSVNKTAQAIDAVVDRYDPAALRRTRASARSRDVVIDQSADESGTAALWGRLYTHDAAMLDRRLLQMAHDVCEDDPRTVAQRRADALGALAAGADRLACGCANADCPAAADGDARATGVVVHVVADASVLDAAPDPHTAGEPARTPITDQTTLAEALTPDPEPDVPEARPPALITGGGMISPAQVAELIRGGAKVRPVRHPGDAAPELGYRPSAELERFIRCRDMTCRFPGCDRPAEFADIDHTVPYPFGATHASNLKCLCRKHHLLKTFWTGWRDEQRPDGTVVWTSPNGQTYTTRPGSRLLFPALCAPTSEWPTVATTYRPLADRGVMMPKRRRTRQQDRARRIAAERALNAAHVAERNEPPPF</sequence>
<name>D5P9E4_9MYCO</name>
<dbReference type="InterPro" id="IPR003870">
    <property type="entry name" value="DUF222"/>
</dbReference>
<evidence type="ECO:0000259" key="1">
    <source>
        <dbReference type="SMART" id="SM00507"/>
    </source>
</evidence>
<keyword evidence="2" id="KW-0378">Hydrolase</keyword>
<proteinExistence type="predicted"/>
<evidence type="ECO:0000313" key="3">
    <source>
        <dbReference type="Proteomes" id="UP000003653"/>
    </source>
</evidence>
<dbReference type="SMART" id="SM00507">
    <property type="entry name" value="HNHc"/>
    <property type="match status" value="1"/>
</dbReference>
<protein>
    <submittedName>
        <fullName evidence="2">HNH endonuclease domain protein</fullName>
    </submittedName>
</protein>